<evidence type="ECO:0000313" key="3">
    <source>
        <dbReference type="Proteomes" id="UP000004162"/>
    </source>
</evidence>
<protein>
    <submittedName>
        <fullName evidence="2">TPR repeat</fullName>
    </submittedName>
</protein>
<feature type="repeat" description="TPR" evidence="1">
    <location>
        <begin position="51"/>
        <end position="84"/>
    </location>
</feature>
<comment type="caution">
    <text evidence="2">The sequence shown here is derived from an EMBL/GenBank/DDBJ whole genome shotgun (WGS) entry which is preliminary data.</text>
</comment>
<sequence>MTPSLPYSRSGLSRFIACALLASLTILTSCNRKSDEIANLQQQVWKNPQDAGGFMLLGNALARKQRYNEATEAFKNALAINPGLDHAEQALGTIAFNQKNYAGALGYFQKHLERAPKDSMRLYDVGNVYMQMQQYDKASSAYSDAIDNSEAFAEAHYNLAICYIHTGRRAEAEAIYEWLLVKNNYLAVSLQRHFNKEKSGSSEKR</sequence>
<accession>Q0YUD6</accession>
<dbReference type="Pfam" id="PF13432">
    <property type="entry name" value="TPR_16"/>
    <property type="match status" value="2"/>
</dbReference>
<keyword evidence="3" id="KW-1185">Reference proteome</keyword>
<dbReference type="Proteomes" id="UP000004162">
    <property type="component" value="Unassembled WGS sequence"/>
</dbReference>
<dbReference type="SUPFAM" id="SSF48452">
    <property type="entry name" value="TPR-like"/>
    <property type="match status" value="1"/>
</dbReference>
<organism evidence="2 3">
    <name type="scientific">Chlorobium ferrooxidans DSM 13031</name>
    <dbReference type="NCBI Taxonomy" id="377431"/>
    <lineage>
        <taxon>Bacteria</taxon>
        <taxon>Pseudomonadati</taxon>
        <taxon>Chlorobiota</taxon>
        <taxon>Chlorobiia</taxon>
        <taxon>Chlorobiales</taxon>
        <taxon>Chlorobiaceae</taxon>
        <taxon>Chlorobium/Pelodictyon group</taxon>
        <taxon>Chlorobium</taxon>
    </lineage>
</organism>
<dbReference type="EMBL" id="AASE01000001">
    <property type="protein sequence ID" value="EAT60093.1"/>
    <property type="molecule type" value="Genomic_DNA"/>
</dbReference>
<reference evidence="2 3" key="1">
    <citation type="submission" date="2006-07" db="EMBL/GenBank/DDBJ databases">
        <title>Annotation of the draft genome assembly of Chlorobium ferroxidans DSM 13031.</title>
        <authorList>
            <consortium name="US DOE Joint Genome Institute (JGI-ORNL)"/>
            <person name="Larimer F."/>
            <person name="Land M."/>
            <person name="Hauser L."/>
        </authorList>
    </citation>
    <scope>NUCLEOTIDE SEQUENCE [LARGE SCALE GENOMIC DNA]</scope>
    <source>
        <strain evidence="2 3">DSM 13031</strain>
    </source>
</reference>
<keyword evidence="1" id="KW-0802">TPR repeat</keyword>
<reference evidence="2 3" key="2">
    <citation type="submission" date="2006-07" db="EMBL/GenBank/DDBJ databases">
        <title>Sequencing of the draft genome and assembly of Chlorobium ferroxidans DSM 13031.</title>
        <authorList>
            <consortium name="US DOE Joint Genome Institute (JGI-PGF)"/>
            <person name="Copeland A."/>
            <person name="Lucas S."/>
            <person name="Lapidus A."/>
            <person name="Barry K."/>
            <person name="Glavina del Rio T."/>
            <person name="Dalin E."/>
            <person name="Tice H."/>
            <person name="Bruce D."/>
            <person name="Pitluck S."/>
            <person name="Richardson P."/>
        </authorList>
    </citation>
    <scope>NUCLEOTIDE SEQUENCE [LARGE SCALE GENOMIC DNA]</scope>
    <source>
        <strain evidence="2 3">DSM 13031</strain>
    </source>
</reference>
<dbReference type="RefSeq" id="WP_006365369.1">
    <property type="nucleotide sequence ID" value="NZ_AASE01000001.1"/>
</dbReference>
<gene>
    <name evidence="2" type="ORF">CferDRAFT_2100</name>
</gene>
<feature type="repeat" description="TPR" evidence="1">
    <location>
        <begin position="119"/>
        <end position="152"/>
    </location>
</feature>
<proteinExistence type="predicted"/>
<dbReference type="PANTHER" id="PTHR12558">
    <property type="entry name" value="CELL DIVISION CYCLE 16,23,27"/>
    <property type="match status" value="1"/>
</dbReference>
<dbReference type="PANTHER" id="PTHR12558:SF13">
    <property type="entry name" value="CELL DIVISION CYCLE PROTEIN 27 HOMOLOG"/>
    <property type="match status" value="1"/>
</dbReference>
<dbReference type="PROSITE" id="PS50005">
    <property type="entry name" value="TPR"/>
    <property type="match status" value="2"/>
</dbReference>
<dbReference type="OrthoDB" id="1007177at2"/>
<dbReference type="AlphaFoldDB" id="Q0YUD6"/>
<dbReference type="Gene3D" id="1.25.40.10">
    <property type="entry name" value="Tetratricopeptide repeat domain"/>
    <property type="match status" value="2"/>
</dbReference>
<evidence type="ECO:0000256" key="1">
    <source>
        <dbReference type="PROSITE-ProRule" id="PRU00339"/>
    </source>
</evidence>
<dbReference type="InterPro" id="IPR011990">
    <property type="entry name" value="TPR-like_helical_dom_sf"/>
</dbReference>
<evidence type="ECO:0000313" key="2">
    <source>
        <dbReference type="EMBL" id="EAT60093.1"/>
    </source>
</evidence>
<dbReference type="InterPro" id="IPR019734">
    <property type="entry name" value="TPR_rpt"/>
</dbReference>
<dbReference type="SMART" id="SM00028">
    <property type="entry name" value="TPR"/>
    <property type="match status" value="4"/>
</dbReference>
<name>Q0YUD6_9CHLB</name>